<name>W1NJA4_AMBTC</name>
<protein>
    <submittedName>
        <fullName evidence="1">Uncharacterized protein</fullName>
    </submittedName>
</protein>
<sequence>MAMSLEWSDVLTPKAQKVIDQRRDKSRFLHTVTWAHDGMYEINADKIYVVNLATHTCSCRV</sequence>
<dbReference type="EMBL" id="KI397486">
    <property type="protein sequence ID" value="ERM95299.1"/>
    <property type="molecule type" value="Genomic_DNA"/>
</dbReference>
<proteinExistence type="predicted"/>
<dbReference type="AlphaFoldDB" id="W1NJA4"/>
<gene>
    <name evidence="1" type="ORF">AMTR_s00008p00116960</name>
</gene>
<accession>W1NJA4</accession>
<dbReference type="Gramene" id="ERM95299">
    <property type="protein sequence ID" value="ERM95299"/>
    <property type="gene ID" value="AMTR_s00008p00116960"/>
</dbReference>
<evidence type="ECO:0000313" key="2">
    <source>
        <dbReference type="Proteomes" id="UP000017836"/>
    </source>
</evidence>
<evidence type="ECO:0000313" key="1">
    <source>
        <dbReference type="EMBL" id="ERM95299.1"/>
    </source>
</evidence>
<dbReference type="HOGENOM" id="CLU_2925642_0_0_1"/>
<organism evidence="1 2">
    <name type="scientific">Amborella trichopoda</name>
    <dbReference type="NCBI Taxonomy" id="13333"/>
    <lineage>
        <taxon>Eukaryota</taxon>
        <taxon>Viridiplantae</taxon>
        <taxon>Streptophyta</taxon>
        <taxon>Embryophyta</taxon>
        <taxon>Tracheophyta</taxon>
        <taxon>Spermatophyta</taxon>
        <taxon>Magnoliopsida</taxon>
        <taxon>Amborellales</taxon>
        <taxon>Amborellaceae</taxon>
        <taxon>Amborella</taxon>
    </lineage>
</organism>
<reference evidence="2" key="1">
    <citation type="journal article" date="2013" name="Science">
        <title>The Amborella genome and the evolution of flowering plants.</title>
        <authorList>
            <consortium name="Amborella Genome Project"/>
        </authorList>
    </citation>
    <scope>NUCLEOTIDE SEQUENCE [LARGE SCALE GENOMIC DNA]</scope>
</reference>
<keyword evidence="2" id="KW-1185">Reference proteome</keyword>
<dbReference type="Proteomes" id="UP000017836">
    <property type="component" value="Unassembled WGS sequence"/>
</dbReference>